<dbReference type="PANTHER" id="PTHR36191">
    <property type="entry name" value="ENDO/EXONUCLEASE/PHOSPHATASE DOMAIN-CONTAINING PROTEIN-RELATED"/>
    <property type="match status" value="1"/>
</dbReference>
<dbReference type="InParanoid" id="T1EW82"/>
<evidence type="ECO:0000313" key="4">
    <source>
        <dbReference type="Proteomes" id="UP000015101"/>
    </source>
</evidence>
<dbReference type="PANTHER" id="PTHR36191:SF11">
    <property type="entry name" value="BRCT DOMAIN-CONTAINING PROTEIN"/>
    <property type="match status" value="1"/>
</dbReference>
<accession>T1EW82</accession>
<reference evidence="4" key="1">
    <citation type="submission" date="2012-12" db="EMBL/GenBank/DDBJ databases">
        <authorList>
            <person name="Hellsten U."/>
            <person name="Grimwood J."/>
            <person name="Chapman J.A."/>
            <person name="Shapiro H."/>
            <person name="Aerts A."/>
            <person name="Otillar R.P."/>
            <person name="Terry A.Y."/>
            <person name="Boore J.L."/>
            <person name="Simakov O."/>
            <person name="Marletaz F."/>
            <person name="Cho S.-J."/>
            <person name="Edsinger-Gonzales E."/>
            <person name="Havlak P."/>
            <person name="Kuo D.-H."/>
            <person name="Larsson T."/>
            <person name="Lv J."/>
            <person name="Arendt D."/>
            <person name="Savage R."/>
            <person name="Osoegawa K."/>
            <person name="de Jong P."/>
            <person name="Lindberg D.R."/>
            <person name="Seaver E.C."/>
            <person name="Weisblat D.A."/>
            <person name="Putnam N.H."/>
            <person name="Grigoriev I.V."/>
            <person name="Rokhsar D.S."/>
        </authorList>
    </citation>
    <scope>NUCLEOTIDE SEQUENCE</scope>
</reference>
<feature type="region of interest" description="Disordered" evidence="1">
    <location>
        <begin position="139"/>
        <end position="162"/>
    </location>
</feature>
<keyword evidence="4" id="KW-1185">Reference proteome</keyword>
<reference evidence="3" key="3">
    <citation type="submission" date="2015-06" db="UniProtKB">
        <authorList>
            <consortium name="EnsemblMetazoa"/>
        </authorList>
    </citation>
    <scope>IDENTIFICATION</scope>
</reference>
<evidence type="ECO:0000256" key="1">
    <source>
        <dbReference type="SAM" id="MobiDB-lite"/>
    </source>
</evidence>
<dbReference type="Proteomes" id="UP000015101">
    <property type="component" value="Unassembled WGS sequence"/>
</dbReference>
<dbReference type="CTD" id="20200832"/>
<feature type="region of interest" description="Disordered" evidence="1">
    <location>
        <begin position="177"/>
        <end position="208"/>
    </location>
</feature>
<sequence>MSDFYSSEEISAALKQIKHDVNLLKIDVNFDTPRGPKKKDKKDKLRETIRYLGLVREKKLSTELPTYVSSNLRVPNNDSILKFNFNEMKNDICNMMHNQQLYLCSMLNAAPRVHKSELNTNNTDVNNVKSYSVAAGQKHASYSSDASSPKIVHPASEGTSKQGTQSLVDLNVEAAPAHSSLSTPNNNINKNNSNSSGHEGSWNTVTSKKKRKYTPITVGSKQPGSFKLSAASLPPKKIVFGVGKLKSCVKEEILEHLETIGLTAAECVPVFKFSPTRPQPSTSDPSTKFRITIFKHQEMIFTNPENWPIGVEINPWLFHARPQHLIKPTTTSLPNHYPVDLPNVNTPSLVNSHQHVENTVKVASILTSSEESTQPVEPVTMGPSQLVKPHKQQQASSMMSPPSDVNSATSINHDNGYDQHFNAYNTHIDPTKNLLDSFTRQSSYYTTRDLLNILEAKYINNHDHPLPLLHINSRKTWLNDETAKLVRMNDYNFVFKNRSDRIGGGVGIFIRSGIEFSMINNLLLNDTVIDLLGVNLKLNNTCKYFSSI</sequence>
<organism evidence="3 4">
    <name type="scientific">Helobdella robusta</name>
    <name type="common">Californian leech</name>
    <dbReference type="NCBI Taxonomy" id="6412"/>
    <lineage>
        <taxon>Eukaryota</taxon>
        <taxon>Metazoa</taxon>
        <taxon>Spiralia</taxon>
        <taxon>Lophotrochozoa</taxon>
        <taxon>Annelida</taxon>
        <taxon>Clitellata</taxon>
        <taxon>Hirudinea</taxon>
        <taxon>Rhynchobdellida</taxon>
        <taxon>Glossiphoniidae</taxon>
        <taxon>Helobdella</taxon>
    </lineage>
</organism>
<name>T1EW82_HELRO</name>
<dbReference type="GeneID" id="20200832"/>
<dbReference type="AlphaFoldDB" id="T1EW82"/>
<dbReference type="EnsemblMetazoa" id="HelroT165060">
    <property type="protein sequence ID" value="HelroP165060"/>
    <property type="gene ID" value="HelroG165060"/>
</dbReference>
<feature type="compositionally biased region" description="Low complexity" evidence="1">
    <location>
        <begin position="180"/>
        <end position="196"/>
    </location>
</feature>
<dbReference type="EMBL" id="AMQM01001926">
    <property type="status" value="NOT_ANNOTATED_CDS"/>
    <property type="molecule type" value="Genomic_DNA"/>
</dbReference>
<feature type="compositionally biased region" description="Polar residues" evidence="1">
    <location>
        <begin position="197"/>
        <end position="206"/>
    </location>
</feature>
<evidence type="ECO:0000313" key="3">
    <source>
        <dbReference type="EnsemblMetazoa" id="HelroP165060"/>
    </source>
</evidence>
<dbReference type="KEGG" id="hro:HELRODRAFT_165060"/>
<gene>
    <name evidence="3" type="primary">20200832</name>
    <name evidence="2" type="ORF">HELRODRAFT_165060</name>
</gene>
<dbReference type="RefSeq" id="XP_009029207.1">
    <property type="nucleotide sequence ID" value="XM_009030959.1"/>
</dbReference>
<dbReference type="EMBL" id="KB097639">
    <property type="protein sequence ID" value="ESN92924.1"/>
    <property type="molecule type" value="Genomic_DNA"/>
</dbReference>
<reference evidence="2 4" key="2">
    <citation type="journal article" date="2013" name="Nature">
        <title>Insights into bilaterian evolution from three spiralian genomes.</title>
        <authorList>
            <person name="Simakov O."/>
            <person name="Marletaz F."/>
            <person name="Cho S.J."/>
            <person name="Edsinger-Gonzales E."/>
            <person name="Havlak P."/>
            <person name="Hellsten U."/>
            <person name="Kuo D.H."/>
            <person name="Larsson T."/>
            <person name="Lv J."/>
            <person name="Arendt D."/>
            <person name="Savage R."/>
            <person name="Osoegawa K."/>
            <person name="de Jong P."/>
            <person name="Grimwood J."/>
            <person name="Chapman J.A."/>
            <person name="Shapiro H."/>
            <person name="Aerts A."/>
            <person name="Otillar R.P."/>
            <person name="Terry A.Y."/>
            <person name="Boore J.L."/>
            <person name="Grigoriev I.V."/>
            <person name="Lindberg D.R."/>
            <person name="Seaver E.C."/>
            <person name="Weisblat D.A."/>
            <person name="Putnam N.H."/>
            <person name="Rokhsar D.S."/>
        </authorList>
    </citation>
    <scope>NUCLEOTIDE SEQUENCE</scope>
</reference>
<dbReference type="HOGENOM" id="CLU_032176_0_0_1"/>
<proteinExistence type="predicted"/>
<dbReference type="OrthoDB" id="6764310at2759"/>
<evidence type="ECO:0000313" key="2">
    <source>
        <dbReference type="EMBL" id="ESN92924.1"/>
    </source>
</evidence>
<protein>
    <submittedName>
        <fullName evidence="2 3">Uncharacterized protein</fullName>
    </submittedName>
</protein>